<dbReference type="RefSeq" id="WP_147288252.1">
    <property type="nucleotide sequence ID" value="NZ_NXLU01000023.1"/>
</dbReference>
<evidence type="ECO:0000313" key="3">
    <source>
        <dbReference type="Proteomes" id="UP000257067"/>
    </source>
</evidence>
<proteinExistence type="predicted"/>
<dbReference type="Proteomes" id="UP000257067">
    <property type="component" value="Unassembled WGS sequence"/>
</dbReference>
<dbReference type="AlphaFoldDB" id="A0A3D8IPN0"/>
<comment type="caution">
    <text evidence="2">The sequence shown here is derived from an EMBL/GenBank/DDBJ whole genome shotgun (WGS) entry which is preliminary data.</text>
</comment>
<sequence>MKKTNLTYSKYSLFKPIVASSLALALGVSVGNAQETCSTARQGENPVICNGNSSITTSNLTWTDSNGLLAPSYSNGSSQQVNTIYIGFNGSSDQTNYQAGTKTYNILGKMTSNSNSGIVFQTKGKGLKTNMTANLGQTTAMGDSNKITFDFSNVGEGYALEGNLHVGGNSANASDANKIKQNTFTGTFGGKGIKGNLSFNNIIKSSDLTFKEGARIEGKINIVTGIQNFTFEPKTSQGASLSISQEPHITRVIEMHSDNLTSTTTFKSDVYLGGGILLYAHNNMTNGHSFVFQKEAKIEGSMTKNATHTSFEGGTYAIVARRGINKGHKANLNLTFNSNATIGNVLAKDIGVITYTFQKSQDSMVSENASNTNQTIKINNIDTEGGKNILLLKNNSGATSALTINKITTSGGINSIAKE</sequence>
<feature type="signal peptide" evidence="1">
    <location>
        <begin position="1"/>
        <end position="33"/>
    </location>
</feature>
<dbReference type="EMBL" id="NXLU01000023">
    <property type="protein sequence ID" value="RDU67172.1"/>
    <property type="molecule type" value="Genomic_DNA"/>
</dbReference>
<evidence type="ECO:0000313" key="2">
    <source>
        <dbReference type="EMBL" id="RDU67172.1"/>
    </source>
</evidence>
<protein>
    <recommendedName>
        <fullName evidence="4">Autotransporter domain-containing protein</fullName>
    </recommendedName>
</protein>
<gene>
    <name evidence="2" type="ORF">CQA62_06740</name>
</gene>
<evidence type="ECO:0008006" key="4">
    <source>
        <dbReference type="Google" id="ProtNLM"/>
    </source>
</evidence>
<reference evidence="2 3" key="1">
    <citation type="submission" date="2018-04" db="EMBL/GenBank/DDBJ databases">
        <title>Novel Campyloabacter and Helicobacter Species and Strains.</title>
        <authorList>
            <person name="Mannion A.J."/>
            <person name="Shen Z."/>
            <person name="Fox J.G."/>
        </authorList>
    </citation>
    <scope>NUCLEOTIDE SEQUENCE [LARGE SCALE GENOMIC DNA]</scope>
    <source>
        <strain evidence="2 3">ATCC 700242</strain>
    </source>
</reference>
<name>A0A3D8IPN0_9HELI</name>
<evidence type="ECO:0000256" key="1">
    <source>
        <dbReference type="SAM" id="SignalP"/>
    </source>
</evidence>
<accession>A0A3D8IPN0</accession>
<keyword evidence="3" id="KW-1185">Reference proteome</keyword>
<keyword evidence="1" id="KW-0732">Signal</keyword>
<feature type="non-terminal residue" evidence="2">
    <location>
        <position position="419"/>
    </location>
</feature>
<organism evidence="2 3">
    <name type="scientific">Helicobacter cholecystus</name>
    <dbReference type="NCBI Taxonomy" id="45498"/>
    <lineage>
        <taxon>Bacteria</taxon>
        <taxon>Pseudomonadati</taxon>
        <taxon>Campylobacterota</taxon>
        <taxon>Epsilonproteobacteria</taxon>
        <taxon>Campylobacterales</taxon>
        <taxon>Helicobacteraceae</taxon>
        <taxon>Helicobacter</taxon>
    </lineage>
</organism>
<feature type="chain" id="PRO_5017698204" description="Autotransporter domain-containing protein" evidence="1">
    <location>
        <begin position="34"/>
        <end position="419"/>
    </location>
</feature>